<accession>A0A1H3TTR8</accession>
<sequence>MNTCYAVLIDGGFAKRKLGTAPNPATAETFDELVKRIAGSPELEAIRLHRVYYYDSMPLEASAEKPLEGGSLEFGKQEIVGRSKKLFSLLSRLPMFAVRLGELSFNGWTVNNRRLDRAQGKQLTISAEDLKPAITQKGVDMRIGMDIAALSLKKQVQIIVLVTGDSDFVPCMKFARREGTQLYLVHLGHRVKDSMYEHSDRVIEIDPRPLQEISKVVRQTAEQQARAEAQAEAEAEEVLANLEKE</sequence>
<feature type="domain" description="NYN" evidence="2">
    <location>
        <begin position="130"/>
        <end position="204"/>
    </location>
</feature>
<evidence type="ECO:0000259" key="2">
    <source>
        <dbReference type="Pfam" id="PF01936"/>
    </source>
</evidence>
<name>A0A1H3TTR8_9BURK</name>
<dbReference type="AlphaFoldDB" id="A0A1H3TTR8"/>
<dbReference type="Gene3D" id="3.40.50.1010">
    <property type="entry name" value="5'-nuclease"/>
    <property type="match status" value="1"/>
</dbReference>
<feature type="coiled-coil region" evidence="1">
    <location>
        <begin position="210"/>
        <end position="245"/>
    </location>
</feature>
<dbReference type="GeneID" id="94691360"/>
<dbReference type="Proteomes" id="UP000183417">
    <property type="component" value="Unassembled WGS sequence"/>
</dbReference>
<organism evidence="3 4">
    <name type="scientific">Delftia lacustris</name>
    <dbReference type="NCBI Taxonomy" id="558537"/>
    <lineage>
        <taxon>Bacteria</taxon>
        <taxon>Pseudomonadati</taxon>
        <taxon>Pseudomonadota</taxon>
        <taxon>Betaproteobacteria</taxon>
        <taxon>Burkholderiales</taxon>
        <taxon>Comamonadaceae</taxon>
        <taxon>Delftia</taxon>
    </lineage>
</organism>
<proteinExistence type="predicted"/>
<keyword evidence="1" id="KW-0175">Coiled coil</keyword>
<dbReference type="CDD" id="cd18722">
    <property type="entry name" value="PIN_NicB-like"/>
    <property type="match status" value="1"/>
</dbReference>
<reference evidence="3 4" key="1">
    <citation type="submission" date="2016-10" db="EMBL/GenBank/DDBJ databases">
        <authorList>
            <person name="de Groot N.N."/>
        </authorList>
    </citation>
    <scope>NUCLEOTIDE SEQUENCE [LARGE SCALE GENOMIC DNA]</scope>
    <source>
        <strain evidence="3 4">LMG 24775</strain>
    </source>
</reference>
<dbReference type="RefSeq" id="WP_074923719.1">
    <property type="nucleotide sequence ID" value="NZ_CP141274.1"/>
</dbReference>
<dbReference type="Pfam" id="PF01936">
    <property type="entry name" value="NYN"/>
    <property type="match status" value="1"/>
</dbReference>
<dbReference type="InterPro" id="IPR021139">
    <property type="entry name" value="NYN"/>
</dbReference>
<evidence type="ECO:0000256" key="1">
    <source>
        <dbReference type="SAM" id="Coils"/>
    </source>
</evidence>
<dbReference type="GO" id="GO:0004540">
    <property type="term" value="F:RNA nuclease activity"/>
    <property type="evidence" value="ECO:0007669"/>
    <property type="project" value="InterPro"/>
</dbReference>
<gene>
    <name evidence="3" type="ORF">SAMN05421547_13268</name>
</gene>
<dbReference type="EMBL" id="FNPE01000032">
    <property type="protein sequence ID" value="SDZ53610.1"/>
    <property type="molecule type" value="Genomic_DNA"/>
</dbReference>
<evidence type="ECO:0000313" key="3">
    <source>
        <dbReference type="EMBL" id="SDZ53610.1"/>
    </source>
</evidence>
<evidence type="ECO:0000313" key="4">
    <source>
        <dbReference type="Proteomes" id="UP000183417"/>
    </source>
</evidence>
<protein>
    <submittedName>
        <fullName evidence="3">NYN domain-containing protein</fullName>
    </submittedName>
</protein>